<dbReference type="InterPro" id="IPR009721">
    <property type="entry name" value="O-acyltransferase_WSD1_C"/>
</dbReference>
<sequence>MTQSEFFAWNMEQDPILRSTIVAVVVLDTTPDWERFVTMMDRATHVVPNFRHRPVRARWGIAPPHWVVDPDFDLSWHVRRLALPAPADLDAVLDVARRSAMEAFDTKHPLWHFTLLSGLGDGRAALVLKVHHSLTDGLGGVEIAGEIVDFARGGTDRGPLPDAPRPTEVSALSDTAEWVAETAADLARKGTRTLASALRRAFGSPLRTVLDAGTTCAAVVRFARPVPNTLSPIMTARGLRRRLAAIDVPLEDLHTASRHAGVSVNAAFLAALMLGMRKYHERHRASVERLRVTVPVSLRTESDRLGGNRITLVRLALPVNPADDPVELMRRIGGIVETSRRDPAVPLSNAIAGALNLLPTGYLASVFEHVDVLASNVPGSPIPMFLAGAEIERYYVFGPTLGTALDATLMSHAGTCCVGITADSASVPDLPVMTECLEDGFRAVLASAAPDLTPS</sequence>
<comment type="caution">
    <text evidence="13">The sequence shown here is derived from an EMBL/GenBank/DDBJ whole genome shotgun (WGS) entry which is preliminary data.</text>
</comment>
<evidence type="ECO:0000256" key="7">
    <source>
        <dbReference type="ARBA" id="ARBA00022798"/>
    </source>
</evidence>
<keyword evidence="14" id="KW-1185">Reference proteome</keyword>
<accession>A0ABW9G0E3</accession>
<keyword evidence="8" id="KW-0443">Lipid metabolism</keyword>
<comment type="pathway">
    <text evidence="2">Lipid metabolism.</text>
</comment>
<dbReference type="Gene3D" id="3.30.559.10">
    <property type="entry name" value="Chloramphenicol acetyltransferase-like domain"/>
    <property type="match status" value="1"/>
</dbReference>
<dbReference type="SUPFAM" id="SSF52777">
    <property type="entry name" value="CoA-dependent acyltransferases"/>
    <property type="match status" value="2"/>
</dbReference>
<gene>
    <name evidence="13" type="ORF">ABEU19_004927</name>
</gene>
<comment type="catalytic activity">
    <reaction evidence="10">
        <text>an acyl-CoA + a 1,2-diacyl-sn-glycerol = a triacyl-sn-glycerol + CoA</text>
        <dbReference type="Rhea" id="RHEA:10868"/>
        <dbReference type="ChEBI" id="CHEBI:17815"/>
        <dbReference type="ChEBI" id="CHEBI:57287"/>
        <dbReference type="ChEBI" id="CHEBI:58342"/>
        <dbReference type="ChEBI" id="CHEBI:64615"/>
        <dbReference type="EC" id="2.3.1.20"/>
    </reaction>
</comment>
<feature type="domain" description="O-acyltransferase WSD1-like N-terminal" evidence="11">
    <location>
        <begin position="31"/>
        <end position="266"/>
    </location>
</feature>
<protein>
    <recommendedName>
        <fullName evidence="4">diacylglycerol O-acyltransferase</fullName>
        <ecNumber evidence="4">2.3.1.20</ecNumber>
    </recommendedName>
</protein>
<evidence type="ECO:0000256" key="8">
    <source>
        <dbReference type="ARBA" id="ARBA00023098"/>
    </source>
</evidence>
<reference evidence="13 14" key="1">
    <citation type="submission" date="2023-11" db="EMBL/GenBank/DDBJ databases">
        <authorList>
            <person name="Val-Calvo J."/>
            <person name="Scortti M."/>
            <person name="Vazquez-Boland J."/>
        </authorList>
    </citation>
    <scope>NUCLEOTIDE SEQUENCE [LARGE SCALE GENOMIC DNA]</scope>
    <source>
        <strain evidence="13 14">DSM 46662</strain>
    </source>
</reference>
<evidence type="ECO:0000256" key="6">
    <source>
        <dbReference type="ARBA" id="ARBA00022679"/>
    </source>
</evidence>
<dbReference type="Pfam" id="PF03007">
    <property type="entry name" value="WS_DGAT_cat"/>
    <property type="match status" value="1"/>
</dbReference>
<evidence type="ECO:0000256" key="1">
    <source>
        <dbReference type="ARBA" id="ARBA00004771"/>
    </source>
</evidence>
<dbReference type="InterPro" id="IPR045034">
    <property type="entry name" value="O-acyltransferase_WSD1-like"/>
</dbReference>
<dbReference type="PANTHER" id="PTHR31650:SF1">
    <property type="entry name" value="WAX ESTER SYNTHASE_DIACYLGLYCEROL ACYLTRANSFERASE 4-RELATED"/>
    <property type="match status" value="1"/>
</dbReference>
<evidence type="ECO:0000256" key="3">
    <source>
        <dbReference type="ARBA" id="ARBA00009587"/>
    </source>
</evidence>
<keyword evidence="6" id="KW-0808">Transferase</keyword>
<dbReference type="InterPro" id="IPR004255">
    <property type="entry name" value="O-acyltransferase_WSD1_N"/>
</dbReference>
<feature type="domain" description="O-acyltransferase WSD1 C-terminal" evidence="12">
    <location>
        <begin position="307"/>
        <end position="443"/>
    </location>
</feature>
<dbReference type="EC" id="2.3.1.20" evidence="4"/>
<dbReference type="RefSeq" id="WP_348612079.1">
    <property type="nucleotide sequence ID" value="NZ_CP157276.1"/>
</dbReference>
<dbReference type="PANTHER" id="PTHR31650">
    <property type="entry name" value="O-ACYLTRANSFERASE (WSD1-LIKE) FAMILY PROTEIN"/>
    <property type="match status" value="1"/>
</dbReference>
<dbReference type="InterPro" id="IPR023213">
    <property type="entry name" value="CAT-like_dom_sf"/>
</dbReference>
<evidence type="ECO:0000256" key="5">
    <source>
        <dbReference type="ARBA" id="ARBA00022516"/>
    </source>
</evidence>
<evidence type="ECO:0000313" key="14">
    <source>
        <dbReference type="Proteomes" id="UP001629744"/>
    </source>
</evidence>
<dbReference type="EMBL" id="JBDLNU010000007">
    <property type="protein sequence ID" value="MFM1731364.1"/>
    <property type="molecule type" value="Genomic_DNA"/>
</dbReference>
<evidence type="ECO:0000256" key="4">
    <source>
        <dbReference type="ARBA" id="ARBA00013244"/>
    </source>
</evidence>
<evidence type="ECO:0000256" key="10">
    <source>
        <dbReference type="ARBA" id="ARBA00048109"/>
    </source>
</evidence>
<evidence type="ECO:0000259" key="11">
    <source>
        <dbReference type="Pfam" id="PF03007"/>
    </source>
</evidence>
<organism evidence="13 14">
    <name type="scientific">Prescottella soli</name>
    <dbReference type="NCBI Taxonomy" id="1543852"/>
    <lineage>
        <taxon>Bacteria</taxon>
        <taxon>Bacillati</taxon>
        <taxon>Actinomycetota</taxon>
        <taxon>Actinomycetes</taxon>
        <taxon>Mycobacteriales</taxon>
        <taxon>Nocardiaceae</taxon>
        <taxon>Prescottella</taxon>
    </lineage>
</organism>
<evidence type="ECO:0000313" key="13">
    <source>
        <dbReference type="EMBL" id="MFM1731364.1"/>
    </source>
</evidence>
<name>A0ABW9G0E3_9NOCA</name>
<keyword evidence="9" id="KW-0012">Acyltransferase</keyword>
<dbReference type="Gene3D" id="3.30.559.30">
    <property type="entry name" value="Nonribosomal peptide synthetase, condensation domain"/>
    <property type="match status" value="1"/>
</dbReference>
<comment type="similarity">
    <text evidence="3">Belongs to the long-chain O-acyltransferase family.</text>
</comment>
<evidence type="ECO:0000256" key="9">
    <source>
        <dbReference type="ARBA" id="ARBA00023315"/>
    </source>
</evidence>
<evidence type="ECO:0000256" key="2">
    <source>
        <dbReference type="ARBA" id="ARBA00005189"/>
    </source>
</evidence>
<evidence type="ECO:0000259" key="12">
    <source>
        <dbReference type="Pfam" id="PF06974"/>
    </source>
</evidence>
<proteinExistence type="inferred from homology"/>
<dbReference type="Proteomes" id="UP001629744">
    <property type="component" value="Unassembled WGS sequence"/>
</dbReference>
<comment type="pathway">
    <text evidence="1">Glycerolipid metabolism; triacylglycerol biosynthesis.</text>
</comment>
<keyword evidence="7" id="KW-0319">Glycerol metabolism</keyword>
<keyword evidence="5" id="KW-0444">Lipid biosynthesis</keyword>
<dbReference type="Pfam" id="PF06974">
    <property type="entry name" value="WS_DGAT_C"/>
    <property type="match status" value="1"/>
</dbReference>